<protein>
    <submittedName>
        <fullName evidence="1">MBL fold metallo-hydrolase</fullName>
    </submittedName>
</protein>
<comment type="caution">
    <text evidence="1">The sequence shown here is derived from an EMBL/GenBank/DDBJ whole genome shotgun (WGS) entry which is preliminary data.</text>
</comment>
<dbReference type="InterPro" id="IPR050114">
    <property type="entry name" value="UPF0173_UPF0282_UlaG_hydrolase"/>
</dbReference>
<dbReference type="Gene3D" id="3.60.15.10">
    <property type="entry name" value="Ribonuclease Z/Hydroxyacylglutathione hydrolase-like"/>
    <property type="match status" value="1"/>
</dbReference>
<dbReference type="SUPFAM" id="SSF56281">
    <property type="entry name" value="Metallo-hydrolase/oxidoreductase"/>
    <property type="match status" value="1"/>
</dbReference>
<dbReference type="PANTHER" id="PTHR43546:SF3">
    <property type="entry name" value="UPF0173 METAL-DEPENDENT HYDROLASE MJ1163"/>
    <property type="match status" value="1"/>
</dbReference>
<sequence length="213" mass="21603">MRITKREHSCLIVQSDGAALVIDPGSFSTLPDLAGIGPVVAVVLTHAHADHAHPEHMTALHEAYPDAVFLGPPAVAAAIAGTPVQVVQAGQSLRVGPFDLTFHGGVHARIHSSIPAADNVGVSVNDVLYHPGDSVEPAVTGVPVLAAPISGPWLKTGEVMDLVAAVAAAHVVPIHESHASAVGQQLAGRLVGGAAEAAGGRYDALAVGEFLEV</sequence>
<name>A0ABS7SG93_9MICO</name>
<organism evidence="1 2">
    <name type="scientific">Occultella gossypii</name>
    <dbReference type="NCBI Taxonomy" id="2800820"/>
    <lineage>
        <taxon>Bacteria</taxon>
        <taxon>Bacillati</taxon>
        <taxon>Actinomycetota</taxon>
        <taxon>Actinomycetes</taxon>
        <taxon>Micrococcales</taxon>
        <taxon>Ruaniaceae</taxon>
        <taxon>Occultella</taxon>
    </lineage>
</organism>
<evidence type="ECO:0000313" key="1">
    <source>
        <dbReference type="EMBL" id="MBZ2199366.1"/>
    </source>
</evidence>
<proteinExistence type="predicted"/>
<dbReference type="PANTHER" id="PTHR43546">
    <property type="entry name" value="UPF0173 METAL-DEPENDENT HYDROLASE MJ1163-RELATED"/>
    <property type="match status" value="1"/>
</dbReference>
<accession>A0ABS7SG93</accession>
<keyword evidence="2" id="KW-1185">Reference proteome</keyword>
<dbReference type="RefSeq" id="WP_223411370.1">
    <property type="nucleotide sequence ID" value="NZ_JAGSHT010000027.1"/>
</dbReference>
<dbReference type="Proteomes" id="UP000826651">
    <property type="component" value="Unassembled WGS sequence"/>
</dbReference>
<gene>
    <name evidence="1" type="ORF">KCQ71_24680</name>
</gene>
<dbReference type="EMBL" id="JAGSHT010000027">
    <property type="protein sequence ID" value="MBZ2199366.1"/>
    <property type="molecule type" value="Genomic_DNA"/>
</dbReference>
<dbReference type="Pfam" id="PF13483">
    <property type="entry name" value="Lactamase_B_3"/>
    <property type="match status" value="1"/>
</dbReference>
<evidence type="ECO:0000313" key="2">
    <source>
        <dbReference type="Proteomes" id="UP000826651"/>
    </source>
</evidence>
<reference evidence="1 2" key="1">
    <citation type="submission" date="2021-04" db="EMBL/GenBank/DDBJ databases">
        <title>Ruania sp. nov., isolated from sandy soil of mangrove forest.</title>
        <authorList>
            <person name="Ge X."/>
            <person name="Huang R."/>
            <person name="Liu W."/>
        </authorList>
    </citation>
    <scope>NUCLEOTIDE SEQUENCE [LARGE SCALE GENOMIC DNA]</scope>
    <source>
        <strain evidence="1 2">N2-46</strain>
    </source>
</reference>
<dbReference type="InterPro" id="IPR036866">
    <property type="entry name" value="RibonucZ/Hydroxyglut_hydro"/>
</dbReference>